<name>A0AA47P9J5_MERPO</name>
<evidence type="ECO:0000313" key="1">
    <source>
        <dbReference type="EMBL" id="KAK0152298.1"/>
    </source>
</evidence>
<sequence>MASDRGYRKAKSLLQEHFGNEHQIATAYMEKALSWSSIKPDDTKALQVYTLFLRGCSTAMKDVHYMHELDMPANMLVIIKKLPYQLRDKWRTVACDFQEKHNQRATLGIW</sequence>
<dbReference type="AlphaFoldDB" id="A0AA47P9J5"/>
<reference evidence="1" key="1">
    <citation type="journal article" date="2023" name="Front. Mar. Sci.">
        <title>A new Merluccius polli reference genome to investigate the effects of global change in West African waters.</title>
        <authorList>
            <person name="Mateo J.L."/>
            <person name="Blanco-Fernandez C."/>
            <person name="Garcia-Vazquez E."/>
            <person name="Machado-Schiaffino G."/>
        </authorList>
    </citation>
    <scope>NUCLEOTIDE SEQUENCE</scope>
    <source>
        <strain evidence="1">C29</strain>
        <tissue evidence="1">Fin</tissue>
    </source>
</reference>
<evidence type="ECO:0000313" key="2">
    <source>
        <dbReference type="Proteomes" id="UP001174136"/>
    </source>
</evidence>
<proteinExistence type="predicted"/>
<dbReference type="PANTHER" id="PTHR47331">
    <property type="entry name" value="PHD-TYPE DOMAIN-CONTAINING PROTEIN"/>
    <property type="match status" value="1"/>
</dbReference>
<dbReference type="PANTHER" id="PTHR47331:SF3">
    <property type="match status" value="1"/>
</dbReference>
<comment type="caution">
    <text evidence="1">The sequence shown here is derived from an EMBL/GenBank/DDBJ whole genome shotgun (WGS) entry which is preliminary data.</text>
</comment>
<protein>
    <submittedName>
        <fullName evidence="1">Uncharacterized protein</fullName>
    </submittedName>
</protein>
<organism evidence="1 2">
    <name type="scientific">Merluccius polli</name>
    <name type="common">Benguela hake</name>
    <name type="synonym">Merluccius cadenati</name>
    <dbReference type="NCBI Taxonomy" id="89951"/>
    <lineage>
        <taxon>Eukaryota</taxon>
        <taxon>Metazoa</taxon>
        <taxon>Chordata</taxon>
        <taxon>Craniata</taxon>
        <taxon>Vertebrata</taxon>
        <taxon>Euteleostomi</taxon>
        <taxon>Actinopterygii</taxon>
        <taxon>Neopterygii</taxon>
        <taxon>Teleostei</taxon>
        <taxon>Neoteleostei</taxon>
        <taxon>Acanthomorphata</taxon>
        <taxon>Zeiogadaria</taxon>
        <taxon>Gadariae</taxon>
        <taxon>Gadiformes</taxon>
        <taxon>Gadoidei</taxon>
        <taxon>Merlucciidae</taxon>
        <taxon>Merluccius</taxon>
    </lineage>
</organism>
<dbReference type="Proteomes" id="UP001174136">
    <property type="component" value="Unassembled WGS sequence"/>
</dbReference>
<gene>
    <name evidence="1" type="ORF">N1851_006347</name>
</gene>
<keyword evidence="2" id="KW-1185">Reference proteome</keyword>
<dbReference type="EMBL" id="JAOPHQ010001133">
    <property type="protein sequence ID" value="KAK0152298.1"/>
    <property type="molecule type" value="Genomic_DNA"/>
</dbReference>
<accession>A0AA47P9J5</accession>